<dbReference type="Pfam" id="PF21077">
    <property type="entry name" value="GDH_ACT3"/>
    <property type="match status" value="1"/>
</dbReference>
<evidence type="ECO:0000259" key="4">
    <source>
        <dbReference type="Pfam" id="PF21075"/>
    </source>
</evidence>
<feature type="domain" description="NAD-specific glutamate dehydrogenase C-terminal" evidence="3">
    <location>
        <begin position="1267"/>
        <end position="1603"/>
    </location>
</feature>
<keyword evidence="1" id="KW-0560">Oxidoreductase</keyword>
<dbReference type="InterPro" id="IPR046346">
    <property type="entry name" value="Aminoacid_DH-like_N_sf"/>
</dbReference>
<keyword evidence="8" id="KW-1185">Reference proteome</keyword>
<reference evidence="7" key="1">
    <citation type="journal article" date="2014" name="Int. J. Syst. Evol. Microbiol.">
        <title>Complete genome of a new Firmicutes species belonging to the dominant human colonic microbiota ('Ruminococcus bicirculans') reveals two chromosomes and a selective capacity to utilize plant glucans.</title>
        <authorList>
            <consortium name="NISC Comparative Sequencing Program"/>
            <person name="Wegmann U."/>
            <person name="Louis P."/>
            <person name="Goesmann A."/>
            <person name="Henrissat B."/>
            <person name="Duncan S.H."/>
            <person name="Flint H.J."/>
        </authorList>
    </citation>
    <scope>NUCLEOTIDE SEQUENCE</scope>
    <source>
        <strain evidence="7">NBRC 103408</strain>
    </source>
</reference>
<dbReference type="Gene3D" id="3.40.50.720">
    <property type="entry name" value="NAD(P)-binding Rossmann-like Domain"/>
    <property type="match status" value="1"/>
</dbReference>
<dbReference type="InterPro" id="IPR049062">
    <property type="entry name" value="NAD_Glu_DH_ACT2"/>
</dbReference>
<feature type="domain" description="NAD-glutamate dehydrogenase ACT2" evidence="5">
    <location>
        <begin position="408"/>
        <end position="494"/>
    </location>
</feature>
<evidence type="ECO:0000256" key="1">
    <source>
        <dbReference type="ARBA" id="ARBA00023002"/>
    </source>
</evidence>
<dbReference type="Pfam" id="PF21078">
    <property type="entry name" value="GDH_HM3"/>
    <property type="match status" value="1"/>
</dbReference>
<dbReference type="SUPFAM" id="SSF51735">
    <property type="entry name" value="NAD(P)-binding Rossmann-fold domains"/>
    <property type="match status" value="1"/>
</dbReference>
<reference evidence="7" key="2">
    <citation type="submission" date="2023-01" db="EMBL/GenBank/DDBJ databases">
        <title>Draft genome sequence of Sneathiella chinensis strain NBRC 103408.</title>
        <authorList>
            <person name="Sun Q."/>
            <person name="Mori K."/>
        </authorList>
    </citation>
    <scope>NUCLEOTIDE SEQUENCE</scope>
    <source>
        <strain evidence="7">NBRC 103408</strain>
    </source>
</reference>
<dbReference type="InterPro" id="IPR036291">
    <property type="entry name" value="NAD(P)-bd_dom_sf"/>
</dbReference>
<evidence type="ECO:0000259" key="5">
    <source>
        <dbReference type="Pfam" id="PF21076"/>
    </source>
</evidence>
<dbReference type="Pfam" id="PF21076">
    <property type="entry name" value="GDH_ACT2"/>
    <property type="match status" value="1"/>
</dbReference>
<dbReference type="Pfam" id="PF21079">
    <property type="entry name" value="GDH_HM2"/>
    <property type="match status" value="1"/>
</dbReference>
<evidence type="ECO:0000259" key="6">
    <source>
        <dbReference type="Pfam" id="PF21077"/>
    </source>
</evidence>
<name>A0ABQ5U019_9PROT</name>
<dbReference type="InterPro" id="IPR049059">
    <property type="entry name" value="NAD_Glu_DH_HM1"/>
</dbReference>
<comment type="caution">
    <text evidence="7">The sequence shown here is derived from an EMBL/GenBank/DDBJ whole genome shotgun (WGS) entry which is preliminary data.</text>
</comment>
<dbReference type="InterPro" id="IPR049058">
    <property type="entry name" value="NAD_Glu_DH_HM2"/>
</dbReference>
<accession>A0ABQ5U019</accession>
<feature type="domain" description="NAD-glutamate dehydrogenase catalytic" evidence="2">
    <location>
        <begin position="727"/>
        <end position="1222"/>
    </location>
</feature>
<protein>
    <submittedName>
        <fullName evidence="7">Glutamate dehydrogenase</fullName>
    </submittedName>
</protein>
<dbReference type="InterPro" id="IPR048381">
    <property type="entry name" value="GDH_C"/>
</dbReference>
<sequence>MANKQQELKAEKISEILAMVDSRLEKEAAADIKILVEKFYERLAPEDVLNIQSENLYGAVLSHYKFARNRPPQTAKVRVFSPTLDEHGWKTPHTVIEVVNDDMPFLVDSVTAALNQRNLNVHLVIHPILRVERDDKGAHKAFHAGGKKGLEESFMHLEVDEVSDPEILAEIERELEFVLKDVRAAVSDWKPILKQVTDLVASLKKNPPPLEAGEIDEARALLEWMADNHFTFLGYREYNFTVSDQKSSENWEQVAESGLGILRDPMRRIMTGKAEVSPEVRDFLHRPELVIITKANAKSTVHRAVYLDYVGVKKFNDKGEVVGECRFTGLFTSAAYNRIPRDIPYLRRKVENTLKMSGLAKSSHDQKALAHILETYPRDELFQISVEELFEISSKILTLQERPKISAFLRRDRFERFVSALVYVPREKFNTDLRRRFGEILAEMHHGEISAHYSQVGDDAMARIHFIVTLSSKDKPVVDERELDSRLVNAAREWGDDLSDALLERWGEEKALRLKARYGEAFPVGYKDRFNAELALHDIEKLEEVCAAGEMGLNLYRWVEDPDHKVRFKVYSPSTPLTLSDCLPMIENMGLKVLAENPYLIGHGNMDQPVWIHDFELIEPTEMELDLKALKVKFEDTFRRVWQGTSESDGFNRLVMRAGLSWFDVAILRAYAKYLRQTGIAFSQSYMANTLSENPAISVMLVALFKTRFDPDLTEDRDAAFRGWLDEIHTALDGVDSLDDDRILRRFMNLIENTLRTNVYQEGAGDAAKPYFSFKLDSQNIDDLPLPRPHVEIFVYSPRVEGVHLRGGKVARGGLRWSDRREDFRTEVLGLLKAQIVKNTVIVPVGSKGGFVPKRIPLGASREDIQKEGIACYKLFISGLLDLTDNMVGTDVVPPARVVRHDDDDPYLVVAADKGTATFSDIANEVAISYGFWLGDAFASGGAAGYDHKKMGITARGAWESVKRHFRETGKDIQSEDFTVAGIGDMSGDVFGNGMLLSRHIRLVAAFDHRNIFIDPDPDAAASFAERERLFKLPRSSWEDYDPKLISDGGGVFDRKAKSVKLTPQIQKLLGLKVPSLTPNELISAVLKSEVDLLWFGGIGTYIKGSQEGHGDVGDRANDAIRVNGADVRAKVIGEGGNLGVTQRGRIEYSLKGGRLNTDAIDNSAGVDCSDHEVNIKILLRAILDDGEMTGKQRDRLLEEMTDEVARLVLRDNYLQTQALTTAERQRIANFEEQTRFIHELERQGRLNRAVEFLPDEEELVRRQTSGQGLARPEMCVLLAYAKMTLYTDILETSLPDDPFFEAWLMNYFPQQIKDQYPDYVRTHRLRREIITTIIVNSLVNRVGTTFVMQMVEELGVGVDDVARAYAVALEVFDLRALWGQIEALDNKVKTDVQGRMIDITQKLVRRATLWCLRHLRSPLDIAGEVAALAPDMRLLETNLEDLLSEAGRQSFQDRVAYFKDRHVPETLARRISALAPLRSSLDVVQVGKVSSRPIDEVAEVYFAVGADLDLDWLRYAAEAIEPENHWERLAVTAIIDDLYGQQRALTSSVFSHADGHQGRAALEFWGKLNDNSIQRSRDLMEEFRATGGVDIAKLAFANRHFRSMIG</sequence>
<dbReference type="Pfam" id="PF05088">
    <property type="entry name" value="Bac_GDH_CD"/>
    <property type="match status" value="1"/>
</dbReference>
<dbReference type="InterPro" id="IPR049064">
    <property type="entry name" value="NAD_Glu_DH_ACT3"/>
</dbReference>
<dbReference type="InterPro" id="IPR049056">
    <property type="entry name" value="NAD_Glu_DH_HM3"/>
</dbReference>
<dbReference type="InterPro" id="IPR024727">
    <property type="entry name" value="NAD_Glu_DH_N_ACT1"/>
</dbReference>
<dbReference type="PANTHER" id="PTHR43403">
    <property type="entry name" value="NAD-SPECIFIC GLUTAMATE DEHYDROGENASE"/>
    <property type="match status" value="1"/>
</dbReference>
<evidence type="ECO:0000259" key="3">
    <source>
        <dbReference type="Pfam" id="PF21074"/>
    </source>
</evidence>
<dbReference type="EMBL" id="BSNF01000001">
    <property type="protein sequence ID" value="GLQ05026.1"/>
    <property type="molecule type" value="Genomic_DNA"/>
</dbReference>
<evidence type="ECO:0000313" key="8">
    <source>
        <dbReference type="Proteomes" id="UP001161409"/>
    </source>
</evidence>
<dbReference type="PIRSF" id="PIRSF036761">
    <property type="entry name" value="GDH_Mll4104"/>
    <property type="match status" value="1"/>
</dbReference>
<dbReference type="Proteomes" id="UP001161409">
    <property type="component" value="Unassembled WGS sequence"/>
</dbReference>
<dbReference type="PANTHER" id="PTHR43403:SF1">
    <property type="entry name" value="NAD-SPECIFIC GLUTAMATE DEHYDROGENASE"/>
    <property type="match status" value="1"/>
</dbReference>
<feature type="domain" description="NAD-glutamate dehydrogenase ACT3" evidence="6">
    <location>
        <begin position="551"/>
        <end position="628"/>
    </location>
</feature>
<dbReference type="RefSeq" id="WP_169559061.1">
    <property type="nucleotide sequence ID" value="NZ_BSNF01000001.1"/>
</dbReference>
<feature type="domain" description="NAD-glutamate dehydrogenase N-terminal ACT1" evidence="4">
    <location>
        <begin position="36"/>
        <end position="175"/>
    </location>
</feature>
<proteinExistence type="predicted"/>
<dbReference type="Pfam" id="PF21075">
    <property type="entry name" value="GDH_ACT1"/>
    <property type="match status" value="1"/>
</dbReference>
<dbReference type="Pfam" id="PF21073">
    <property type="entry name" value="GDH_HM1"/>
    <property type="match status" value="1"/>
</dbReference>
<dbReference type="SUPFAM" id="SSF53223">
    <property type="entry name" value="Aminoacid dehydrogenase-like, N-terminal domain"/>
    <property type="match status" value="1"/>
</dbReference>
<gene>
    <name evidence="7" type="ORF">GCM10007924_02470</name>
</gene>
<evidence type="ECO:0000259" key="2">
    <source>
        <dbReference type="Pfam" id="PF05088"/>
    </source>
</evidence>
<dbReference type="InterPro" id="IPR028971">
    <property type="entry name" value="NAD-GDH_cat"/>
</dbReference>
<dbReference type="Pfam" id="PF21074">
    <property type="entry name" value="GDH_C"/>
    <property type="match status" value="1"/>
</dbReference>
<organism evidence="7 8">
    <name type="scientific">Sneathiella chinensis</name>
    <dbReference type="NCBI Taxonomy" id="349750"/>
    <lineage>
        <taxon>Bacteria</taxon>
        <taxon>Pseudomonadati</taxon>
        <taxon>Pseudomonadota</taxon>
        <taxon>Alphaproteobacteria</taxon>
        <taxon>Sneathiellales</taxon>
        <taxon>Sneathiellaceae</taxon>
        <taxon>Sneathiella</taxon>
    </lineage>
</organism>
<dbReference type="InterPro" id="IPR007780">
    <property type="entry name" value="NAD_Glu_DH_bac"/>
</dbReference>
<evidence type="ECO:0000313" key="7">
    <source>
        <dbReference type="EMBL" id="GLQ05026.1"/>
    </source>
</evidence>